<evidence type="ECO:0000256" key="3">
    <source>
        <dbReference type="SAM" id="Phobius"/>
    </source>
</evidence>
<dbReference type="AlphaFoldDB" id="A0A3D9RUA1"/>
<dbReference type="CDD" id="cd02137">
    <property type="entry name" value="MhqN-like"/>
    <property type="match status" value="1"/>
</dbReference>
<evidence type="ECO:0000256" key="2">
    <source>
        <dbReference type="ARBA" id="ARBA00023002"/>
    </source>
</evidence>
<dbReference type="Gene3D" id="3.40.109.10">
    <property type="entry name" value="NADH Oxidase"/>
    <property type="match status" value="1"/>
</dbReference>
<proteinExistence type="inferred from homology"/>
<comment type="similarity">
    <text evidence="1">Belongs to the nitroreductase family.</text>
</comment>
<reference evidence="5 6" key="1">
    <citation type="submission" date="2018-08" db="EMBL/GenBank/DDBJ databases">
        <title>Genomic Encyclopedia of Type Strains, Phase III (KMG-III): the genomes of soil and plant-associated and newly described type strains.</title>
        <authorList>
            <person name="Whitman W."/>
        </authorList>
    </citation>
    <scope>NUCLEOTIDE SEQUENCE [LARGE SCALE GENOMIC DNA]</scope>
    <source>
        <strain evidence="5 6">325-5</strain>
    </source>
</reference>
<evidence type="ECO:0000313" key="6">
    <source>
        <dbReference type="Proteomes" id="UP000256429"/>
    </source>
</evidence>
<keyword evidence="3" id="KW-0472">Membrane</keyword>
<keyword evidence="2" id="KW-0560">Oxidoreductase</keyword>
<sequence>MGVFFCSFTRMKNNTSLIEAIKYRRSVRVYDAEKEIDTAIVKKCLQQATLAPNSSNMQLWEFHQITSKNILKKIAKACLGQSAATTAKQLVVIVVRKDLWKQRATSNLTNLKNTFGEKQKSEYSSREKFALNYYEKLMPFVYWDFFGIFGWLKYIISWFTGLFKPTYRQLRNSDMRIVAHKSAGLAAQTFMLSMAAEKYDTCPMEGIDSLRIKKILNLPHRSEINMVISCGIRKPEGIYGERYRIPFENIHKIW</sequence>
<keyword evidence="3" id="KW-0812">Transmembrane</keyword>
<feature type="transmembrane region" description="Helical" evidence="3">
    <location>
        <begin position="140"/>
        <end position="163"/>
    </location>
</feature>
<dbReference type="Proteomes" id="UP000256429">
    <property type="component" value="Unassembled WGS sequence"/>
</dbReference>
<dbReference type="Pfam" id="PF00881">
    <property type="entry name" value="Nitroreductase"/>
    <property type="match status" value="1"/>
</dbReference>
<dbReference type="PANTHER" id="PTHR43673">
    <property type="entry name" value="NAD(P)H NITROREDUCTASE YDGI-RELATED"/>
    <property type="match status" value="1"/>
</dbReference>
<protein>
    <submittedName>
        <fullName evidence="5">Nitroreductase</fullName>
    </submittedName>
</protein>
<feature type="domain" description="Nitroreductase" evidence="4">
    <location>
        <begin position="21"/>
        <end position="231"/>
    </location>
</feature>
<evidence type="ECO:0000259" key="4">
    <source>
        <dbReference type="Pfam" id="PF00881"/>
    </source>
</evidence>
<gene>
    <name evidence="5" type="ORF">BX611_0338</name>
</gene>
<organism evidence="5 6">
    <name type="scientific">Lutibacter oceani</name>
    <dbReference type="NCBI Taxonomy" id="1853311"/>
    <lineage>
        <taxon>Bacteria</taxon>
        <taxon>Pseudomonadati</taxon>
        <taxon>Bacteroidota</taxon>
        <taxon>Flavobacteriia</taxon>
        <taxon>Flavobacteriales</taxon>
        <taxon>Flavobacteriaceae</taxon>
        <taxon>Lutibacter</taxon>
    </lineage>
</organism>
<dbReference type="InterPro" id="IPR029479">
    <property type="entry name" value="Nitroreductase"/>
</dbReference>
<evidence type="ECO:0000256" key="1">
    <source>
        <dbReference type="ARBA" id="ARBA00007118"/>
    </source>
</evidence>
<dbReference type="GO" id="GO:0016491">
    <property type="term" value="F:oxidoreductase activity"/>
    <property type="evidence" value="ECO:0007669"/>
    <property type="project" value="UniProtKB-KW"/>
</dbReference>
<accession>A0A3D9RUA1</accession>
<evidence type="ECO:0000313" key="5">
    <source>
        <dbReference type="EMBL" id="REE83058.1"/>
    </source>
</evidence>
<dbReference type="SUPFAM" id="SSF55469">
    <property type="entry name" value="FMN-dependent nitroreductase-like"/>
    <property type="match status" value="1"/>
</dbReference>
<dbReference type="InterPro" id="IPR000415">
    <property type="entry name" value="Nitroreductase-like"/>
</dbReference>
<name>A0A3D9RUA1_9FLAO</name>
<comment type="caution">
    <text evidence="5">The sequence shown here is derived from an EMBL/GenBank/DDBJ whole genome shotgun (WGS) entry which is preliminary data.</text>
</comment>
<keyword evidence="3" id="KW-1133">Transmembrane helix</keyword>
<dbReference type="EMBL" id="QTTQ01000009">
    <property type="protein sequence ID" value="REE83058.1"/>
    <property type="molecule type" value="Genomic_DNA"/>
</dbReference>
<keyword evidence="6" id="KW-1185">Reference proteome</keyword>
<dbReference type="PANTHER" id="PTHR43673:SF10">
    <property type="entry name" value="NADH DEHYDROGENASE_NAD(P)H NITROREDUCTASE XCC3605-RELATED"/>
    <property type="match status" value="1"/>
</dbReference>